<dbReference type="GO" id="GO:0032790">
    <property type="term" value="P:ribosome disassembly"/>
    <property type="evidence" value="ECO:0007669"/>
    <property type="project" value="TreeGrafter"/>
</dbReference>
<dbReference type="PANTHER" id="PTHR43261">
    <property type="entry name" value="TRANSLATION ELONGATION FACTOR G-RELATED"/>
    <property type="match status" value="1"/>
</dbReference>
<dbReference type="FunFam" id="2.40.30.10:FF:000006">
    <property type="entry name" value="Elongation factor G"/>
    <property type="match status" value="1"/>
</dbReference>
<dbReference type="SUPFAM" id="SSF54211">
    <property type="entry name" value="Ribosomal protein S5 domain 2-like"/>
    <property type="match status" value="1"/>
</dbReference>
<dbReference type="FunFam" id="3.30.70.240:FF:000001">
    <property type="entry name" value="Elongation factor G"/>
    <property type="match status" value="1"/>
</dbReference>
<comment type="subcellular location">
    <subcellularLocation>
        <location evidence="7">Cytoplasm</location>
    </subcellularLocation>
</comment>
<dbReference type="Gene3D" id="2.40.30.10">
    <property type="entry name" value="Translation factors"/>
    <property type="match status" value="1"/>
</dbReference>
<keyword evidence="4 7" id="KW-0251">Elongation factor</keyword>
<dbReference type="SMART" id="SM00889">
    <property type="entry name" value="EFG_IV"/>
    <property type="match status" value="1"/>
</dbReference>
<dbReference type="InterPro" id="IPR005225">
    <property type="entry name" value="Small_GTP-bd"/>
</dbReference>
<dbReference type="AlphaFoldDB" id="A0A4R3L9P1"/>
<accession>A0A4R3L9P1</accession>
<evidence type="ECO:0000256" key="6">
    <source>
        <dbReference type="ARBA" id="ARBA00023134"/>
    </source>
</evidence>
<dbReference type="InterPro" id="IPR004161">
    <property type="entry name" value="EFTu-like_2"/>
</dbReference>
<name>A0A4R3L9P1_9BACL</name>
<dbReference type="FunFam" id="3.40.50.300:FF:000029">
    <property type="entry name" value="Elongation factor G"/>
    <property type="match status" value="1"/>
</dbReference>
<dbReference type="PRINTS" id="PR00315">
    <property type="entry name" value="ELONGATNFCT"/>
</dbReference>
<dbReference type="InterPro" id="IPR005517">
    <property type="entry name" value="Transl_elong_EFG/EF2_IV"/>
</dbReference>
<dbReference type="SMART" id="SM00838">
    <property type="entry name" value="EFG_C"/>
    <property type="match status" value="1"/>
</dbReference>
<dbReference type="CDD" id="cd03713">
    <property type="entry name" value="EFG_mtEFG_C"/>
    <property type="match status" value="1"/>
</dbReference>
<evidence type="ECO:0000256" key="5">
    <source>
        <dbReference type="ARBA" id="ARBA00022917"/>
    </source>
</evidence>
<dbReference type="SUPFAM" id="SSF52540">
    <property type="entry name" value="P-loop containing nucleoside triphosphate hydrolases"/>
    <property type="match status" value="1"/>
</dbReference>
<dbReference type="SUPFAM" id="SSF54980">
    <property type="entry name" value="EF-G C-terminal domain-like"/>
    <property type="match status" value="2"/>
</dbReference>
<dbReference type="OrthoDB" id="9801591at2"/>
<feature type="binding site" evidence="7">
    <location>
        <begin position="81"/>
        <end position="85"/>
    </location>
    <ligand>
        <name>GTP</name>
        <dbReference type="ChEBI" id="CHEBI:37565"/>
    </ligand>
</feature>
<dbReference type="CDD" id="cd04088">
    <property type="entry name" value="EFG_mtEFG_II"/>
    <property type="match status" value="1"/>
</dbReference>
<dbReference type="InterPro" id="IPR000640">
    <property type="entry name" value="EFG_V-like"/>
</dbReference>
<dbReference type="EMBL" id="SMAG01000004">
    <property type="protein sequence ID" value="TCS94206.1"/>
    <property type="molecule type" value="Genomic_DNA"/>
</dbReference>
<dbReference type="Gene3D" id="3.30.70.240">
    <property type="match status" value="1"/>
</dbReference>
<dbReference type="NCBIfam" id="NF009381">
    <property type="entry name" value="PRK12740.1-5"/>
    <property type="match status" value="1"/>
</dbReference>
<dbReference type="Gene3D" id="3.40.50.300">
    <property type="entry name" value="P-loop containing nucleotide triphosphate hydrolases"/>
    <property type="match status" value="1"/>
</dbReference>
<evidence type="ECO:0000256" key="1">
    <source>
        <dbReference type="ARBA" id="ARBA00005870"/>
    </source>
</evidence>
<dbReference type="SUPFAM" id="SSF50447">
    <property type="entry name" value="Translation proteins"/>
    <property type="match status" value="1"/>
</dbReference>
<keyword evidence="10" id="KW-1185">Reference proteome</keyword>
<evidence type="ECO:0000256" key="7">
    <source>
        <dbReference type="HAMAP-Rule" id="MF_00054"/>
    </source>
</evidence>
<dbReference type="NCBIfam" id="TIGR00484">
    <property type="entry name" value="EF-G"/>
    <property type="match status" value="1"/>
</dbReference>
<protein>
    <recommendedName>
        <fullName evidence="2 7">Elongation factor G</fullName>
        <shortName evidence="7">EF-G</shortName>
    </recommendedName>
</protein>
<comment type="caution">
    <text evidence="9">The sequence shown here is derived from an EMBL/GenBank/DDBJ whole genome shotgun (WGS) entry which is preliminary data.</text>
</comment>
<proteinExistence type="inferred from homology"/>
<dbReference type="Gene3D" id="3.30.230.10">
    <property type="match status" value="1"/>
</dbReference>
<gene>
    <name evidence="7" type="primary">fusA</name>
    <name evidence="9" type="ORF">EDD58_10472</name>
</gene>
<sequence>MAREFSLKDTRNIGIMAHIDAGKTTTTERILFYTGRVHKIGETHEGSATMDWMEQEQERGITITSAATTAQWKGHRVNIIDTPGHVDFTVEVERSLRVLDGAVGVFCAKGGVEPQSETVWRQADRYGVPRIAYVNKMDITGANFFGAVEQMRDRLGANAVPIQIPIGAEDTFEGMVDLIEMRAIIYTDDLGTASESREIPEEYKEQAEEYRTSLIEAIAELDEDLMMKYLEGEEITKEEIIATLRKGTCDVKITPVFCGSSYKNKGVQPLLDGVVALLPSPLDVPAIEGELPDGSEVVRHSSDEEPFAALAFKIMTDPYVGKLTFFRVYSGSLDAGSYVLNSTKGKRERVGRILQMHANHREEISKVYAGDIAAAVGLKDTGTGETLCDEKSPIILESMEFPDTVIQIAIEPKTKSDQDKMSIALAKLSEEDPTFETSTNEETGQTIIAGMGELHLDVIVDRLKREFKVDANVGAPQVAYKETFRGSAKVEGKFVRQSGGRGQYGHVWVEFEPLEEGGGFEFVNKIVGGVVPREYIPAVQNGIEESMQNGVLAGYPLVDVRATLVDGSYHDVDSSEMAFKIAGSMALKAAKSKCNPVILEPMMKVEVQVPEEYMGDVMGDINSRRGRIEGMEARKGSQIIRGMVPLSEMFGYVNGLRSRTQGRGNFTMVFDHYEEVPKSIAEEIIKKATGA</sequence>
<dbReference type="InterPro" id="IPR047872">
    <property type="entry name" value="EFG_IV"/>
</dbReference>
<dbReference type="InterPro" id="IPR031157">
    <property type="entry name" value="G_TR_CS"/>
</dbReference>
<evidence type="ECO:0000313" key="10">
    <source>
        <dbReference type="Proteomes" id="UP000294937"/>
    </source>
</evidence>
<dbReference type="Pfam" id="PF00679">
    <property type="entry name" value="EFG_C"/>
    <property type="match status" value="1"/>
</dbReference>
<dbReference type="CDD" id="cd16262">
    <property type="entry name" value="EFG_III"/>
    <property type="match status" value="1"/>
</dbReference>
<dbReference type="GO" id="GO:0005737">
    <property type="term" value="C:cytoplasm"/>
    <property type="evidence" value="ECO:0007669"/>
    <property type="project" value="UniProtKB-SubCell"/>
</dbReference>
<feature type="binding site" evidence="7">
    <location>
        <begin position="135"/>
        <end position="138"/>
    </location>
    <ligand>
        <name>GTP</name>
        <dbReference type="ChEBI" id="CHEBI:37565"/>
    </ligand>
</feature>
<evidence type="ECO:0000256" key="3">
    <source>
        <dbReference type="ARBA" id="ARBA00022741"/>
    </source>
</evidence>
<dbReference type="Pfam" id="PF00009">
    <property type="entry name" value="GTP_EFTU"/>
    <property type="match status" value="1"/>
</dbReference>
<dbReference type="InterPro" id="IPR004540">
    <property type="entry name" value="Transl_elong_EFG/EF2"/>
</dbReference>
<comment type="function">
    <text evidence="7">Catalyzes the GTP-dependent ribosomal translocation step during translation elongation. During this step, the ribosome changes from the pre-translocational (PRE) to the post-translocational (POST) state as the newly formed A-site-bound peptidyl-tRNA and P-site-bound deacylated tRNA move to the P and E sites, respectively. Catalyzes the coordinated movement of the two tRNA molecules, the mRNA and conformational changes in the ribosome.</text>
</comment>
<dbReference type="Pfam" id="PF03144">
    <property type="entry name" value="GTP_EFTU_D2"/>
    <property type="match status" value="1"/>
</dbReference>
<dbReference type="Pfam" id="PF03764">
    <property type="entry name" value="EFG_IV"/>
    <property type="match status" value="1"/>
</dbReference>
<keyword evidence="7" id="KW-0963">Cytoplasm</keyword>
<evidence type="ECO:0000259" key="8">
    <source>
        <dbReference type="PROSITE" id="PS51722"/>
    </source>
</evidence>
<dbReference type="PANTHER" id="PTHR43261:SF1">
    <property type="entry name" value="RIBOSOME-RELEASING FACTOR 2, MITOCHONDRIAL"/>
    <property type="match status" value="1"/>
</dbReference>
<dbReference type="GO" id="GO:0003924">
    <property type="term" value="F:GTPase activity"/>
    <property type="evidence" value="ECO:0007669"/>
    <property type="project" value="InterPro"/>
</dbReference>
<keyword evidence="3 7" id="KW-0547">Nucleotide-binding</keyword>
<evidence type="ECO:0000313" key="9">
    <source>
        <dbReference type="EMBL" id="TCS94206.1"/>
    </source>
</evidence>
<dbReference type="InterPro" id="IPR041095">
    <property type="entry name" value="EFG_II"/>
</dbReference>
<dbReference type="CDD" id="cd01434">
    <property type="entry name" value="EFG_mtEFG1_IV"/>
    <property type="match status" value="1"/>
</dbReference>
<dbReference type="InterPro" id="IPR035649">
    <property type="entry name" value="EFG_V"/>
</dbReference>
<dbReference type="Pfam" id="PF14492">
    <property type="entry name" value="EFG_III"/>
    <property type="match status" value="1"/>
</dbReference>
<keyword evidence="5 7" id="KW-0648">Protein biosynthesis</keyword>
<feature type="domain" description="Tr-type G" evidence="8">
    <location>
        <begin position="8"/>
        <end position="282"/>
    </location>
</feature>
<evidence type="ECO:0000256" key="2">
    <source>
        <dbReference type="ARBA" id="ARBA00017872"/>
    </source>
</evidence>
<dbReference type="InterPro" id="IPR035647">
    <property type="entry name" value="EFG_III/V"/>
</dbReference>
<dbReference type="InterPro" id="IPR014721">
    <property type="entry name" value="Ribsml_uS5_D2-typ_fold_subgr"/>
</dbReference>
<dbReference type="Gene3D" id="3.30.70.870">
    <property type="entry name" value="Elongation Factor G (Translational Gtpase), domain 3"/>
    <property type="match status" value="1"/>
</dbReference>
<reference evidence="9 10" key="1">
    <citation type="submission" date="2019-03" db="EMBL/GenBank/DDBJ databases">
        <title>Genomic Encyclopedia of Type Strains, Phase IV (KMG-IV): sequencing the most valuable type-strain genomes for metagenomic binning, comparative biology and taxonomic classification.</title>
        <authorList>
            <person name="Goeker M."/>
        </authorList>
    </citation>
    <scope>NUCLEOTIDE SEQUENCE [LARGE SCALE GENOMIC DNA]</scope>
    <source>
        <strain evidence="9 10">DSM 45707</strain>
    </source>
</reference>
<dbReference type="PROSITE" id="PS00301">
    <property type="entry name" value="G_TR_1"/>
    <property type="match status" value="1"/>
</dbReference>
<dbReference type="NCBIfam" id="TIGR00231">
    <property type="entry name" value="small_GTP"/>
    <property type="match status" value="1"/>
</dbReference>
<dbReference type="RefSeq" id="WP_131924644.1">
    <property type="nucleotide sequence ID" value="NZ_SMAG01000004.1"/>
</dbReference>
<organism evidence="9 10">
    <name type="scientific">Hazenella coriacea</name>
    <dbReference type="NCBI Taxonomy" id="1179467"/>
    <lineage>
        <taxon>Bacteria</taxon>
        <taxon>Bacillati</taxon>
        <taxon>Bacillota</taxon>
        <taxon>Bacilli</taxon>
        <taxon>Bacillales</taxon>
        <taxon>Thermoactinomycetaceae</taxon>
        <taxon>Hazenella</taxon>
    </lineage>
</organism>
<keyword evidence="6 7" id="KW-0342">GTP-binding</keyword>
<dbReference type="InterPro" id="IPR027417">
    <property type="entry name" value="P-loop_NTPase"/>
</dbReference>
<dbReference type="GO" id="GO:0005525">
    <property type="term" value="F:GTP binding"/>
    <property type="evidence" value="ECO:0007669"/>
    <property type="project" value="UniProtKB-UniRule"/>
</dbReference>
<dbReference type="InterPro" id="IPR009022">
    <property type="entry name" value="EFG_III"/>
</dbReference>
<dbReference type="InterPro" id="IPR000795">
    <property type="entry name" value="T_Tr_GTP-bd_dom"/>
</dbReference>
<dbReference type="HAMAP" id="MF_00054_B">
    <property type="entry name" value="EF_G_EF_2_B"/>
    <property type="match status" value="1"/>
</dbReference>
<dbReference type="CDD" id="cd01886">
    <property type="entry name" value="EF-G"/>
    <property type="match status" value="1"/>
</dbReference>
<dbReference type="PROSITE" id="PS51722">
    <property type="entry name" value="G_TR_2"/>
    <property type="match status" value="1"/>
</dbReference>
<comment type="similarity">
    <text evidence="1 7">Belongs to the TRAFAC class translation factor GTPase superfamily. Classic translation factor GTPase family. EF-G/EF-2 subfamily.</text>
</comment>
<dbReference type="Proteomes" id="UP000294937">
    <property type="component" value="Unassembled WGS sequence"/>
</dbReference>
<feature type="binding site" evidence="7">
    <location>
        <begin position="17"/>
        <end position="24"/>
    </location>
    <ligand>
        <name>GTP</name>
        <dbReference type="ChEBI" id="CHEBI:37565"/>
    </ligand>
</feature>
<evidence type="ECO:0000256" key="4">
    <source>
        <dbReference type="ARBA" id="ARBA00022768"/>
    </source>
</evidence>
<dbReference type="NCBIfam" id="NF009379">
    <property type="entry name" value="PRK12740.1-3"/>
    <property type="match status" value="1"/>
</dbReference>
<dbReference type="GO" id="GO:0003746">
    <property type="term" value="F:translation elongation factor activity"/>
    <property type="evidence" value="ECO:0007669"/>
    <property type="project" value="UniProtKB-UniRule"/>
</dbReference>
<dbReference type="InterPro" id="IPR009000">
    <property type="entry name" value="Transl_B-barrel_sf"/>
</dbReference>
<dbReference type="FunFam" id="3.30.70.870:FF:000001">
    <property type="entry name" value="Elongation factor G"/>
    <property type="match status" value="1"/>
</dbReference>
<dbReference type="InterPro" id="IPR020568">
    <property type="entry name" value="Ribosomal_Su5_D2-typ_SF"/>
</dbReference>
<dbReference type="FunFam" id="3.30.230.10:FF:000003">
    <property type="entry name" value="Elongation factor G"/>
    <property type="match status" value="1"/>
</dbReference>